<dbReference type="Proteomes" id="UP001497497">
    <property type="component" value="Unassembled WGS sequence"/>
</dbReference>
<feature type="compositionally biased region" description="Pro residues" evidence="1">
    <location>
        <begin position="227"/>
        <end position="242"/>
    </location>
</feature>
<accession>A0AAV2HUU6</accession>
<keyword evidence="3" id="KW-1185">Reference proteome</keyword>
<evidence type="ECO:0000313" key="2">
    <source>
        <dbReference type="EMBL" id="CAL1537770.1"/>
    </source>
</evidence>
<dbReference type="AlphaFoldDB" id="A0AAV2HUU6"/>
<gene>
    <name evidence="2" type="ORF">GSLYS_00011672001</name>
</gene>
<comment type="caution">
    <text evidence="2">The sequence shown here is derived from an EMBL/GenBank/DDBJ whole genome shotgun (WGS) entry which is preliminary data.</text>
</comment>
<organism evidence="2 3">
    <name type="scientific">Lymnaea stagnalis</name>
    <name type="common">Great pond snail</name>
    <name type="synonym">Helix stagnalis</name>
    <dbReference type="NCBI Taxonomy" id="6523"/>
    <lineage>
        <taxon>Eukaryota</taxon>
        <taxon>Metazoa</taxon>
        <taxon>Spiralia</taxon>
        <taxon>Lophotrochozoa</taxon>
        <taxon>Mollusca</taxon>
        <taxon>Gastropoda</taxon>
        <taxon>Heterobranchia</taxon>
        <taxon>Euthyneura</taxon>
        <taxon>Panpulmonata</taxon>
        <taxon>Hygrophila</taxon>
        <taxon>Lymnaeoidea</taxon>
        <taxon>Lymnaeidae</taxon>
        <taxon>Lymnaea</taxon>
    </lineage>
</organism>
<sequence length="274" mass="31134">MENHRKLWSRLVSRLRRGRTGYRCQQIFRPSSNISGTGLIHLNRSTSTPVVEGNASQTRFRDVIGLRTSFYEEAPHDQLVSRNNLVQFRVRLAEHHESFTPKCLQGFNTQNILLGQGTFENFSHNCWLENNLHRFCTYPTESLPDVMENDSLASDHALHIQAQLPRTSVQSFLQNIQVTNNNLTSSSSSHCSSLVSSQRSSSVSDISHFYNLNLTEFAFNPDSMIEDPPPYSELPEDPPPPYTETLQISTYPGRTQSDHLISASTQLLTEDCLY</sequence>
<name>A0AAV2HUU6_LYMST</name>
<feature type="region of interest" description="Disordered" evidence="1">
    <location>
        <begin position="223"/>
        <end position="242"/>
    </location>
</feature>
<protein>
    <submittedName>
        <fullName evidence="2">Uncharacterized protein</fullName>
    </submittedName>
</protein>
<reference evidence="2 3" key="1">
    <citation type="submission" date="2024-04" db="EMBL/GenBank/DDBJ databases">
        <authorList>
            <consortium name="Genoscope - CEA"/>
            <person name="William W."/>
        </authorList>
    </citation>
    <scope>NUCLEOTIDE SEQUENCE [LARGE SCALE GENOMIC DNA]</scope>
</reference>
<evidence type="ECO:0000313" key="3">
    <source>
        <dbReference type="Proteomes" id="UP001497497"/>
    </source>
</evidence>
<proteinExistence type="predicted"/>
<evidence type="ECO:0000256" key="1">
    <source>
        <dbReference type="SAM" id="MobiDB-lite"/>
    </source>
</evidence>
<dbReference type="EMBL" id="CAXITT010000274">
    <property type="protein sequence ID" value="CAL1537770.1"/>
    <property type="molecule type" value="Genomic_DNA"/>
</dbReference>